<protein>
    <submittedName>
        <fullName evidence="3">ATP synthase F0 subunit 8</fullName>
    </submittedName>
</protein>
<keyword evidence="3" id="KW-0496">Mitochondrion</keyword>
<feature type="compositionally biased region" description="Pro residues" evidence="1">
    <location>
        <begin position="41"/>
        <end position="53"/>
    </location>
</feature>
<keyword evidence="2" id="KW-0472">Membrane</keyword>
<name>A0A346SBP5_9SAUR</name>
<sequence>MPQLDIVHILTVYLWAWLTLTLMTLKIKTFLLITKAKEQPPSAPRPAHPPAPCPHTYLNNL</sequence>
<evidence type="ECO:0000256" key="2">
    <source>
        <dbReference type="SAM" id="Phobius"/>
    </source>
</evidence>
<accession>A0A346SBP5</accession>
<dbReference type="EMBL" id="MG182598">
    <property type="protein sequence ID" value="AXT17983.1"/>
    <property type="molecule type" value="Genomic_DNA"/>
</dbReference>
<organism evidence="3">
    <name type="scientific">Bothrops pubescens</name>
    <dbReference type="NCBI Taxonomy" id="1170827"/>
    <lineage>
        <taxon>Eukaryota</taxon>
        <taxon>Metazoa</taxon>
        <taxon>Chordata</taxon>
        <taxon>Craniata</taxon>
        <taxon>Vertebrata</taxon>
        <taxon>Euteleostomi</taxon>
        <taxon>Lepidosauria</taxon>
        <taxon>Squamata</taxon>
        <taxon>Bifurcata</taxon>
        <taxon>Unidentata</taxon>
        <taxon>Episquamata</taxon>
        <taxon>Toxicofera</taxon>
        <taxon>Serpentes</taxon>
        <taxon>Colubroidea</taxon>
        <taxon>Viperidae</taxon>
        <taxon>Crotalinae</taxon>
        <taxon>Bothrops</taxon>
    </lineage>
</organism>
<feature type="region of interest" description="Disordered" evidence="1">
    <location>
        <begin position="39"/>
        <end position="61"/>
    </location>
</feature>
<keyword evidence="2" id="KW-0812">Transmembrane</keyword>
<dbReference type="AlphaFoldDB" id="A0A346SBP5"/>
<reference evidence="3" key="1">
    <citation type="submission" date="2017-10" db="EMBL/GenBank/DDBJ databases">
        <title>The complete mitochondrial genome of two species from the neuwiedi complex: 'Bothrops pubescens' and 'Bothrops diporus' and phylogenomic analyses (Viperidae, Serpentes).</title>
        <authorList>
            <person name="Kleiz J.M."/>
            <person name="Netto C.C."/>
            <person name="Zingali R.B."/>
            <person name="Prosdocimi F."/>
        </authorList>
    </citation>
    <scope>NUCLEOTIDE SEQUENCE</scope>
</reference>
<dbReference type="GeneID" id="38290452"/>
<gene>
    <name evidence="3" type="primary">ATP8</name>
</gene>
<geneLocation type="mitochondrion" evidence="3"/>
<evidence type="ECO:0000256" key="1">
    <source>
        <dbReference type="SAM" id="MobiDB-lite"/>
    </source>
</evidence>
<evidence type="ECO:0000313" key="3">
    <source>
        <dbReference type="EMBL" id="AXT17983.1"/>
    </source>
</evidence>
<keyword evidence="2" id="KW-1133">Transmembrane helix</keyword>
<feature type="transmembrane region" description="Helical" evidence="2">
    <location>
        <begin position="6"/>
        <end position="25"/>
    </location>
</feature>
<dbReference type="CTD" id="4509"/>
<dbReference type="RefSeq" id="YP_009526078.1">
    <property type="nucleotide sequence ID" value="NC_039648.1"/>
</dbReference>
<proteinExistence type="predicted"/>